<dbReference type="OrthoDB" id="3774419at2759"/>
<accession>A0A6A5SCT5</accession>
<name>A0A6A5SCT5_9PLEO</name>
<sequence>TWTKDGLTSKDEVFAMGGVSSDEDDEPEDLFGDDHSSVEGSISIKGDLFTAAFGRLPILAVRPDGTTTDVEEHDDGYGGTYYNIFFKCIADLCSMTFELRLFFDMIE</sequence>
<dbReference type="AlphaFoldDB" id="A0A6A5SCT5"/>
<dbReference type="Proteomes" id="UP000800038">
    <property type="component" value="Unassembled WGS sequence"/>
</dbReference>
<evidence type="ECO:0000313" key="2">
    <source>
        <dbReference type="EMBL" id="KAF1937773.1"/>
    </source>
</evidence>
<reference evidence="2" key="1">
    <citation type="journal article" date="2020" name="Stud. Mycol.">
        <title>101 Dothideomycetes genomes: a test case for predicting lifestyles and emergence of pathogens.</title>
        <authorList>
            <person name="Haridas S."/>
            <person name="Albert R."/>
            <person name="Binder M."/>
            <person name="Bloem J."/>
            <person name="Labutti K."/>
            <person name="Salamov A."/>
            <person name="Andreopoulos B."/>
            <person name="Baker S."/>
            <person name="Barry K."/>
            <person name="Bills G."/>
            <person name="Bluhm B."/>
            <person name="Cannon C."/>
            <person name="Castanera R."/>
            <person name="Culley D."/>
            <person name="Daum C."/>
            <person name="Ezra D."/>
            <person name="Gonzalez J."/>
            <person name="Henrissat B."/>
            <person name="Kuo A."/>
            <person name="Liang C."/>
            <person name="Lipzen A."/>
            <person name="Lutzoni F."/>
            <person name="Magnuson J."/>
            <person name="Mondo S."/>
            <person name="Nolan M."/>
            <person name="Ohm R."/>
            <person name="Pangilinan J."/>
            <person name="Park H.-J."/>
            <person name="Ramirez L."/>
            <person name="Alfaro M."/>
            <person name="Sun H."/>
            <person name="Tritt A."/>
            <person name="Yoshinaga Y."/>
            <person name="Zwiers L.-H."/>
            <person name="Turgeon B."/>
            <person name="Goodwin S."/>
            <person name="Spatafora J."/>
            <person name="Crous P."/>
            <person name="Grigoriev I."/>
        </authorList>
    </citation>
    <scope>NUCLEOTIDE SEQUENCE</scope>
    <source>
        <strain evidence="2">CBS 161.51</strain>
    </source>
</reference>
<evidence type="ECO:0000256" key="1">
    <source>
        <dbReference type="SAM" id="MobiDB-lite"/>
    </source>
</evidence>
<keyword evidence="3" id="KW-1185">Reference proteome</keyword>
<gene>
    <name evidence="2" type="ORF">EJ02DRAFT_356053</name>
</gene>
<organism evidence="2 3">
    <name type="scientific">Clathrospora elynae</name>
    <dbReference type="NCBI Taxonomy" id="706981"/>
    <lineage>
        <taxon>Eukaryota</taxon>
        <taxon>Fungi</taxon>
        <taxon>Dikarya</taxon>
        <taxon>Ascomycota</taxon>
        <taxon>Pezizomycotina</taxon>
        <taxon>Dothideomycetes</taxon>
        <taxon>Pleosporomycetidae</taxon>
        <taxon>Pleosporales</taxon>
        <taxon>Diademaceae</taxon>
        <taxon>Clathrospora</taxon>
    </lineage>
</organism>
<feature type="non-terminal residue" evidence="2">
    <location>
        <position position="1"/>
    </location>
</feature>
<protein>
    <submittedName>
        <fullName evidence="2">Uncharacterized protein</fullName>
    </submittedName>
</protein>
<feature type="compositionally biased region" description="Acidic residues" evidence="1">
    <location>
        <begin position="21"/>
        <end position="31"/>
    </location>
</feature>
<dbReference type="EMBL" id="ML976126">
    <property type="protein sequence ID" value="KAF1937773.1"/>
    <property type="molecule type" value="Genomic_DNA"/>
</dbReference>
<proteinExistence type="predicted"/>
<evidence type="ECO:0000313" key="3">
    <source>
        <dbReference type="Proteomes" id="UP000800038"/>
    </source>
</evidence>
<feature type="region of interest" description="Disordered" evidence="1">
    <location>
        <begin position="17"/>
        <end position="37"/>
    </location>
</feature>